<gene>
    <name evidence="1" type="ORF">CAT723_04890</name>
</gene>
<sequence>MGFPDRVGADSLSTCSISGKRINLGDYDLRQRLARTHNTTDQQS</sequence>
<organism evidence="1 2">
    <name type="scientific">Corynebacterium ammoniagenes</name>
    <name type="common">Brevibacterium ammoniagenes</name>
    <dbReference type="NCBI Taxonomy" id="1697"/>
    <lineage>
        <taxon>Bacteria</taxon>
        <taxon>Bacillati</taxon>
        <taxon>Actinomycetota</taxon>
        <taxon>Actinomycetes</taxon>
        <taxon>Mycobacteriales</taxon>
        <taxon>Corynebacteriaceae</taxon>
        <taxon>Corynebacterium</taxon>
    </lineage>
</organism>
<dbReference type="EMBL" id="BQKK01000001">
    <property type="protein sequence ID" value="GJN42010.1"/>
    <property type="molecule type" value="Genomic_DNA"/>
</dbReference>
<dbReference type="Proteomes" id="UP001054925">
    <property type="component" value="Unassembled WGS sequence"/>
</dbReference>
<evidence type="ECO:0000313" key="2">
    <source>
        <dbReference type="Proteomes" id="UP001054925"/>
    </source>
</evidence>
<name>A0AAV5G6X6_CORAM</name>
<protein>
    <submittedName>
        <fullName evidence="1">Uncharacterized protein</fullName>
    </submittedName>
</protein>
<comment type="caution">
    <text evidence="1">The sequence shown here is derived from an EMBL/GenBank/DDBJ whole genome shotgun (WGS) entry which is preliminary data.</text>
</comment>
<evidence type="ECO:0000313" key="1">
    <source>
        <dbReference type="EMBL" id="GJN42010.1"/>
    </source>
</evidence>
<reference evidence="1" key="1">
    <citation type="submission" date="2021-12" db="EMBL/GenBank/DDBJ databases">
        <title>Draft genome sequence of Corynebacterium ammoniagenes strain T-723.</title>
        <authorList>
            <person name="Matsuzawa M."/>
            <person name="Hiratani M."/>
            <person name="Abe I."/>
            <person name="Tsuji Y."/>
            <person name="Nakamura J."/>
        </authorList>
    </citation>
    <scope>NUCLEOTIDE SEQUENCE</scope>
    <source>
        <strain evidence="1">T-723</strain>
    </source>
</reference>
<accession>A0AAV5G6X6</accession>
<dbReference type="AlphaFoldDB" id="A0AAV5G6X6"/>
<proteinExistence type="predicted"/>